<dbReference type="InterPro" id="IPR050469">
    <property type="entry name" value="Diguanylate_Cyclase"/>
</dbReference>
<evidence type="ECO:0000256" key="3">
    <source>
        <dbReference type="SAM" id="MobiDB-lite"/>
    </source>
</evidence>
<reference evidence="6" key="1">
    <citation type="journal article" date="2014" name="Int. J. Syst. Evol. Microbiol.">
        <title>Complete genome sequence of Corynebacterium casei LMG S-19264T (=DSM 44701T), isolated from a smear-ripened cheese.</title>
        <authorList>
            <consortium name="US DOE Joint Genome Institute (JGI-PGF)"/>
            <person name="Walter F."/>
            <person name="Albersmeier A."/>
            <person name="Kalinowski J."/>
            <person name="Ruckert C."/>
        </authorList>
    </citation>
    <scope>NUCLEOTIDE SEQUENCE</scope>
    <source>
        <strain evidence="6">CGMCC 1.15360</strain>
    </source>
</reference>
<reference evidence="6" key="2">
    <citation type="submission" date="2020-09" db="EMBL/GenBank/DDBJ databases">
        <authorList>
            <person name="Sun Q."/>
            <person name="Zhou Y."/>
        </authorList>
    </citation>
    <scope>NUCLEOTIDE SEQUENCE</scope>
    <source>
        <strain evidence="6">CGMCC 1.15360</strain>
    </source>
</reference>
<sequence>MFMIHGTMNERRSAKSPAIQLGKPFFMKIPKSVAASILTGFALVTIFASGLQPDIGFGAFFLLICAFGAWFVGNRFAALLGTFIALTQVFFSEAINLNHGPFLMALKFCSALAVVLMLGVARAALEIEWHFARIDPLTGAYNRKAFFEAVEKQKGVDELSLLIFADVDGLKQRNDKLGHEAGDLALSRFSTRVRNAIRSDDIFARVGGDEFVIFMRVRDLAAANIVASRLDATLNESISTEKAELKCSLGVLILPCGTSSIDMELKQADSLMYHAKRDCSGLLMAFAVPSDPTTLVPFAPTHNDSGQLRVPIRSKDRSADIEARSGEAQNPLAA</sequence>
<dbReference type="AlphaFoldDB" id="A0A916ZB26"/>
<evidence type="ECO:0000256" key="2">
    <source>
        <dbReference type="ARBA" id="ARBA00034247"/>
    </source>
</evidence>
<feature type="region of interest" description="Disordered" evidence="3">
    <location>
        <begin position="300"/>
        <end position="334"/>
    </location>
</feature>
<dbReference type="Proteomes" id="UP000612349">
    <property type="component" value="Unassembled WGS sequence"/>
</dbReference>
<dbReference type="Pfam" id="PF00990">
    <property type="entry name" value="GGDEF"/>
    <property type="match status" value="1"/>
</dbReference>
<evidence type="ECO:0000256" key="1">
    <source>
        <dbReference type="ARBA" id="ARBA00012528"/>
    </source>
</evidence>
<gene>
    <name evidence="6" type="ORF">GCM10010990_36580</name>
</gene>
<dbReference type="PANTHER" id="PTHR45138:SF9">
    <property type="entry name" value="DIGUANYLATE CYCLASE DGCM-RELATED"/>
    <property type="match status" value="1"/>
</dbReference>
<feature type="domain" description="GGDEF" evidence="5">
    <location>
        <begin position="158"/>
        <end position="288"/>
    </location>
</feature>
<dbReference type="EMBL" id="BMIP01000013">
    <property type="protein sequence ID" value="GGD83193.1"/>
    <property type="molecule type" value="Genomic_DNA"/>
</dbReference>
<organism evidence="6 7">
    <name type="scientific">Croceicoccus mobilis</name>
    <dbReference type="NCBI Taxonomy" id="1703339"/>
    <lineage>
        <taxon>Bacteria</taxon>
        <taxon>Pseudomonadati</taxon>
        <taxon>Pseudomonadota</taxon>
        <taxon>Alphaproteobacteria</taxon>
        <taxon>Sphingomonadales</taxon>
        <taxon>Erythrobacteraceae</taxon>
        <taxon>Croceicoccus</taxon>
    </lineage>
</organism>
<dbReference type="OrthoDB" id="9812260at2"/>
<keyword evidence="4" id="KW-1133">Transmembrane helix</keyword>
<dbReference type="CDD" id="cd01949">
    <property type="entry name" value="GGDEF"/>
    <property type="match status" value="1"/>
</dbReference>
<feature type="transmembrane region" description="Helical" evidence="4">
    <location>
        <begin position="103"/>
        <end position="125"/>
    </location>
</feature>
<comment type="caution">
    <text evidence="6">The sequence shown here is derived from an EMBL/GenBank/DDBJ whole genome shotgun (WGS) entry which is preliminary data.</text>
</comment>
<evidence type="ECO:0000256" key="4">
    <source>
        <dbReference type="SAM" id="Phobius"/>
    </source>
</evidence>
<dbReference type="PROSITE" id="PS50887">
    <property type="entry name" value="GGDEF"/>
    <property type="match status" value="1"/>
</dbReference>
<name>A0A916ZB26_9SPHN</name>
<evidence type="ECO:0000313" key="7">
    <source>
        <dbReference type="Proteomes" id="UP000612349"/>
    </source>
</evidence>
<feature type="compositionally biased region" description="Basic and acidic residues" evidence="3">
    <location>
        <begin position="313"/>
        <end position="325"/>
    </location>
</feature>
<dbReference type="SMART" id="SM00267">
    <property type="entry name" value="GGDEF"/>
    <property type="match status" value="1"/>
</dbReference>
<comment type="catalytic activity">
    <reaction evidence="2">
        <text>2 GTP = 3',3'-c-di-GMP + 2 diphosphate</text>
        <dbReference type="Rhea" id="RHEA:24898"/>
        <dbReference type="ChEBI" id="CHEBI:33019"/>
        <dbReference type="ChEBI" id="CHEBI:37565"/>
        <dbReference type="ChEBI" id="CHEBI:58805"/>
        <dbReference type="EC" id="2.7.7.65"/>
    </reaction>
</comment>
<dbReference type="PANTHER" id="PTHR45138">
    <property type="entry name" value="REGULATORY COMPONENTS OF SENSORY TRANSDUCTION SYSTEM"/>
    <property type="match status" value="1"/>
</dbReference>
<dbReference type="InterPro" id="IPR000160">
    <property type="entry name" value="GGDEF_dom"/>
</dbReference>
<proteinExistence type="predicted"/>
<dbReference type="Gene3D" id="3.30.70.270">
    <property type="match status" value="1"/>
</dbReference>
<evidence type="ECO:0000259" key="5">
    <source>
        <dbReference type="PROSITE" id="PS50887"/>
    </source>
</evidence>
<keyword evidence="4" id="KW-0812">Transmembrane</keyword>
<dbReference type="InterPro" id="IPR029787">
    <property type="entry name" value="Nucleotide_cyclase"/>
</dbReference>
<feature type="transmembrane region" description="Helical" evidence="4">
    <location>
        <begin position="58"/>
        <end position="91"/>
    </location>
</feature>
<keyword evidence="4" id="KW-0472">Membrane</keyword>
<dbReference type="GO" id="GO:0052621">
    <property type="term" value="F:diguanylate cyclase activity"/>
    <property type="evidence" value="ECO:0007669"/>
    <property type="project" value="UniProtKB-EC"/>
</dbReference>
<dbReference type="InterPro" id="IPR043128">
    <property type="entry name" value="Rev_trsase/Diguanyl_cyclase"/>
</dbReference>
<dbReference type="SUPFAM" id="SSF55073">
    <property type="entry name" value="Nucleotide cyclase"/>
    <property type="match status" value="1"/>
</dbReference>
<dbReference type="EC" id="2.7.7.65" evidence="1"/>
<keyword evidence="7" id="KW-1185">Reference proteome</keyword>
<dbReference type="NCBIfam" id="TIGR00254">
    <property type="entry name" value="GGDEF"/>
    <property type="match status" value="1"/>
</dbReference>
<protein>
    <recommendedName>
        <fullName evidence="1">diguanylate cyclase</fullName>
        <ecNumber evidence="1">2.7.7.65</ecNumber>
    </recommendedName>
</protein>
<accession>A0A916ZB26</accession>
<evidence type="ECO:0000313" key="6">
    <source>
        <dbReference type="EMBL" id="GGD83193.1"/>
    </source>
</evidence>